<keyword evidence="1" id="KW-0678">Repressor</keyword>
<dbReference type="InterPro" id="IPR000551">
    <property type="entry name" value="MerR-type_HTH_dom"/>
</dbReference>
<dbReference type="Proteomes" id="UP000002941">
    <property type="component" value="Unassembled WGS sequence"/>
</dbReference>
<dbReference type="SUPFAM" id="SSF46955">
    <property type="entry name" value="Putative DNA-binding domain"/>
    <property type="match status" value="1"/>
</dbReference>
<dbReference type="Gene3D" id="1.10.1660.10">
    <property type="match status" value="1"/>
</dbReference>
<reference evidence="7 8" key="1">
    <citation type="submission" date="2012-05" db="EMBL/GenBank/DDBJ databases">
        <authorList>
            <person name="Harkins D.M."/>
            <person name="Madupu R."/>
            <person name="Durkin A.S."/>
            <person name="Torralba M."/>
            <person name="Methe B."/>
            <person name="Sutton G.G."/>
            <person name="Nelson K.E."/>
        </authorList>
    </citation>
    <scope>NUCLEOTIDE SEQUENCE [LARGE SCALE GENOMIC DNA]</scope>
    <source>
        <strain evidence="7 8">F0489</strain>
    </source>
</reference>
<dbReference type="AlphaFoldDB" id="J0MZ10"/>
<dbReference type="PANTHER" id="PTHR30204">
    <property type="entry name" value="REDOX-CYCLING DRUG-SENSING TRANSCRIPTIONAL ACTIVATOR SOXR"/>
    <property type="match status" value="1"/>
</dbReference>
<dbReference type="PATRIC" id="fig|1125718.3.peg.2617"/>
<name>J0MZ10_9ACTO</name>
<feature type="coiled-coil region" evidence="5">
    <location>
        <begin position="83"/>
        <end position="117"/>
    </location>
</feature>
<dbReference type="EMBL" id="AKFT01000207">
    <property type="protein sequence ID" value="EJF37332.1"/>
    <property type="molecule type" value="Genomic_DNA"/>
</dbReference>
<gene>
    <name evidence="7" type="ORF">HMPREF1318_2898</name>
</gene>
<organism evidence="7 8">
    <name type="scientific">Actinomyces massiliensis F0489</name>
    <dbReference type="NCBI Taxonomy" id="1125718"/>
    <lineage>
        <taxon>Bacteria</taxon>
        <taxon>Bacillati</taxon>
        <taxon>Actinomycetota</taxon>
        <taxon>Actinomycetes</taxon>
        <taxon>Actinomycetales</taxon>
        <taxon>Actinomycetaceae</taxon>
        <taxon>Actinomyces</taxon>
    </lineage>
</organism>
<evidence type="ECO:0000313" key="7">
    <source>
        <dbReference type="EMBL" id="EJF37332.1"/>
    </source>
</evidence>
<dbReference type="Pfam" id="PF13411">
    <property type="entry name" value="MerR_1"/>
    <property type="match status" value="1"/>
</dbReference>
<dbReference type="SMART" id="SM00422">
    <property type="entry name" value="HTH_MERR"/>
    <property type="match status" value="1"/>
</dbReference>
<dbReference type="PANTHER" id="PTHR30204:SF69">
    <property type="entry name" value="MERR-FAMILY TRANSCRIPTIONAL REGULATOR"/>
    <property type="match status" value="1"/>
</dbReference>
<dbReference type="OrthoDB" id="9802039at2"/>
<sequence>MDAEVGIGAAAAQAGVSIETLRYYESAGLLPPIPRDAGGRRRYNQATLDQLDIVVTMRGVGFPLQQIRRMLTAKEPDSAEERIKRARALLAELGDQIAEQRRRLDAADALLHSWEQEIIDAGY</sequence>
<evidence type="ECO:0000256" key="2">
    <source>
        <dbReference type="ARBA" id="ARBA00023015"/>
    </source>
</evidence>
<keyword evidence="5" id="KW-0175">Coiled coil</keyword>
<dbReference type="InterPro" id="IPR009061">
    <property type="entry name" value="DNA-bd_dom_put_sf"/>
</dbReference>
<keyword evidence="4" id="KW-0804">Transcription</keyword>
<evidence type="ECO:0000256" key="4">
    <source>
        <dbReference type="ARBA" id="ARBA00023163"/>
    </source>
</evidence>
<proteinExistence type="predicted"/>
<evidence type="ECO:0000256" key="5">
    <source>
        <dbReference type="SAM" id="Coils"/>
    </source>
</evidence>
<accession>J0MZ10</accession>
<keyword evidence="2" id="KW-0805">Transcription regulation</keyword>
<dbReference type="InterPro" id="IPR047057">
    <property type="entry name" value="MerR_fam"/>
</dbReference>
<dbReference type="eggNOG" id="COG0789">
    <property type="taxonomic scope" value="Bacteria"/>
</dbReference>
<dbReference type="GO" id="GO:0003677">
    <property type="term" value="F:DNA binding"/>
    <property type="evidence" value="ECO:0007669"/>
    <property type="project" value="UniProtKB-KW"/>
</dbReference>
<keyword evidence="8" id="KW-1185">Reference proteome</keyword>
<dbReference type="PROSITE" id="PS50937">
    <property type="entry name" value="HTH_MERR_2"/>
    <property type="match status" value="1"/>
</dbReference>
<dbReference type="GO" id="GO:0003700">
    <property type="term" value="F:DNA-binding transcription factor activity"/>
    <property type="evidence" value="ECO:0007669"/>
    <property type="project" value="InterPro"/>
</dbReference>
<dbReference type="PROSITE" id="PS00552">
    <property type="entry name" value="HTH_MERR_1"/>
    <property type="match status" value="1"/>
</dbReference>
<protein>
    <submittedName>
        <fullName evidence="7">Transcriptional regulator, MerR family</fullName>
    </submittedName>
</protein>
<evidence type="ECO:0000256" key="3">
    <source>
        <dbReference type="ARBA" id="ARBA00023125"/>
    </source>
</evidence>
<dbReference type="RefSeq" id="WP_008733471.1">
    <property type="nucleotide sequence ID" value="NZ_AKFT01000207.1"/>
</dbReference>
<keyword evidence="3" id="KW-0238">DNA-binding</keyword>
<feature type="domain" description="HTH merR-type" evidence="6">
    <location>
        <begin position="7"/>
        <end position="73"/>
    </location>
</feature>
<evidence type="ECO:0000256" key="1">
    <source>
        <dbReference type="ARBA" id="ARBA00022491"/>
    </source>
</evidence>
<comment type="caution">
    <text evidence="7">The sequence shown here is derived from an EMBL/GenBank/DDBJ whole genome shotgun (WGS) entry which is preliminary data.</text>
</comment>
<evidence type="ECO:0000313" key="8">
    <source>
        <dbReference type="Proteomes" id="UP000002941"/>
    </source>
</evidence>
<dbReference type="PRINTS" id="PR00040">
    <property type="entry name" value="HTHMERR"/>
</dbReference>
<evidence type="ECO:0000259" key="6">
    <source>
        <dbReference type="PROSITE" id="PS50937"/>
    </source>
</evidence>